<feature type="compositionally biased region" description="Basic residues" evidence="1">
    <location>
        <begin position="137"/>
        <end position="157"/>
    </location>
</feature>
<gene>
    <name evidence="2" type="ORF">AVDCRST_MAG66-3802</name>
</gene>
<feature type="non-terminal residue" evidence="2">
    <location>
        <position position="1"/>
    </location>
</feature>
<name>A0A6J4QAT8_9PSEU</name>
<feature type="compositionally biased region" description="Basic residues" evidence="1">
    <location>
        <begin position="102"/>
        <end position="122"/>
    </location>
</feature>
<feature type="region of interest" description="Disordered" evidence="1">
    <location>
        <begin position="1"/>
        <end position="253"/>
    </location>
</feature>
<organism evidence="2">
    <name type="scientific">uncultured Pseudonocardia sp</name>
    <dbReference type="NCBI Taxonomy" id="211455"/>
    <lineage>
        <taxon>Bacteria</taxon>
        <taxon>Bacillati</taxon>
        <taxon>Actinomycetota</taxon>
        <taxon>Actinomycetes</taxon>
        <taxon>Pseudonocardiales</taxon>
        <taxon>Pseudonocardiaceae</taxon>
        <taxon>Pseudonocardia</taxon>
        <taxon>environmental samples</taxon>
    </lineage>
</organism>
<feature type="compositionally biased region" description="Low complexity" evidence="1">
    <location>
        <begin position="90"/>
        <end position="101"/>
    </location>
</feature>
<feature type="compositionally biased region" description="Low complexity" evidence="1">
    <location>
        <begin position="123"/>
        <end position="136"/>
    </location>
</feature>
<proteinExistence type="predicted"/>
<feature type="compositionally biased region" description="Basic residues" evidence="1">
    <location>
        <begin position="215"/>
        <end position="224"/>
    </location>
</feature>
<feature type="compositionally biased region" description="Basic residues" evidence="1">
    <location>
        <begin position="71"/>
        <end position="84"/>
    </location>
</feature>
<protein>
    <submittedName>
        <fullName evidence="2">Ribulose-5-phosphate 4-epimerase and related epimerases and aldolases</fullName>
    </submittedName>
</protein>
<dbReference type="AlphaFoldDB" id="A0A6J4QAT8"/>
<feature type="compositionally biased region" description="Low complexity" evidence="1">
    <location>
        <begin position="1"/>
        <end position="29"/>
    </location>
</feature>
<evidence type="ECO:0000256" key="1">
    <source>
        <dbReference type="SAM" id="MobiDB-lite"/>
    </source>
</evidence>
<sequence length="253" mass="26790">DRHRGQGAAHRGPGAHAPAGAARRGPAAVRRARLRRGRGRPHHGPRPGAPGPVLDQPPRCALRHDRPGRPAPRRSGRHGARRRGPGQPGGLRDPLGRARGPPGRRVRRAHALHPRPRLRHARAPPAADHPGLLRVLRGPRRARGVHRRRDRRRPGPRHRGEPRPGQGGDPAQPRAADGGRIGRGGGLVVPHDGPVLPGPAARRGGGPPAPDRRRVGAPHRGRHGHPGDGPAELPAAPQRPGPTAAGPVRRDGL</sequence>
<feature type="compositionally biased region" description="Basic residues" evidence="1">
    <location>
        <begin position="30"/>
        <end position="45"/>
    </location>
</feature>
<feature type="compositionally biased region" description="Low complexity" evidence="1">
    <location>
        <begin position="193"/>
        <end position="202"/>
    </location>
</feature>
<evidence type="ECO:0000313" key="2">
    <source>
        <dbReference type="EMBL" id="CAA9432688.1"/>
    </source>
</evidence>
<feature type="non-terminal residue" evidence="2">
    <location>
        <position position="253"/>
    </location>
</feature>
<accession>A0A6J4QAT8</accession>
<reference evidence="2" key="1">
    <citation type="submission" date="2020-02" db="EMBL/GenBank/DDBJ databases">
        <authorList>
            <person name="Meier V. D."/>
        </authorList>
    </citation>
    <scope>NUCLEOTIDE SEQUENCE</scope>
    <source>
        <strain evidence="2">AVDCRST_MAG66</strain>
    </source>
</reference>
<dbReference type="EMBL" id="CADCUS010000488">
    <property type="protein sequence ID" value="CAA9432688.1"/>
    <property type="molecule type" value="Genomic_DNA"/>
</dbReference>